<dbReference type="EMBL" id="MU277268">
    <property type="protein sequence ID" value="KAI0056235.1"/>
    <property type="molecule type" value="Genomic_DNA"/>
</dbReference>
<feature type="non-terminal residue" evidence="1">
    <location>
        <position position="157"/>
    </location>
</feature>
<evidence type="ECO:0000313" key="1">
    <source>
        <dbReference type="EMBL" id="KAI0056235.1"/>
    </source>
</evidence>
<dbReference type="Proteomes" id="UP000814140">
    <property type="component" value="Unassembled WGS sequence"/>
</dbReference>
<organism evidence="1 2">
    <name type="scientific">Artomyces pyxidatus</name>
    <dbReference type="NCBI Taxonomy" id="48021"/>
    <lineage>
        <taxon>Eukaryota</taxon>
        <taxon>Fungi</taxon>
        <taxon>Dikarya</taxon>
        <taxon>Basidiomycota</taxon>
        <taxon>Agaricomycotina</taxon>
        <taxon>Agaricomycetes</taxon>
        <taxon>Russulales</taxon>
        <taxon>Auriscalpiaceae</taxon>
        <taxon>Artomyces</taxon>
    </lineage>
</organism>
<comment type="caution">
    <text evidence="1">The sequence shown here is derived from an EMBL/GenBank/DDBJ whole genome shotgun (WGS) entry which is preliminary data.</text>
</comment>
<reference evidence="1" key="1">
    <citation type="submission" date="2021-03" db="EMBL/GenBank/DDBJ databases">
        <authorList>
            <consortium name="DOE Joint Genome Institute"/>
            <person name="Ahrendt S."/>
            <person name="Looney B.P."/>
            <person name="Miyauchi S."/>
            <person name="Morin E."/>
            <person name="Drula E."/>
            <person name="Courty P.E."/>
            <person name="Chicoki N."/>
            <person name="Fauchery L."/>
            <person name="Kohler A."/>
            <person name="Kuo A."/>
            <person name="Labutti K."/>
            <person name="Pangilinan J."/>
            <person name="Lipzen A."/>
            <person name="Riley R."/>
            <person name="Andreopoulos W."/>
            <person name="He G."/>
            <person name="Johnson J."/>
            <person name="Barry K.W."/>
            <person name="Grigoriev I.V."/>
            <person name="Nagy L."/>
            <person name="Hibbett D."/>
            <person name="Henrissat B."/>
            <person name="Matheny P.B."/>
            <person name="Labbe J."/>
            <person name="Martin F."/>
        </authorList>
    </citation>
    <scope>NUCLEOTIDE SEQUENCE</scope>
    <source>
        <strain evidence="1">HHB10654</strain>
    </source>
</reference>
<accession>A0ACB8SJX0</accession>
<sequence length="157" mass="16801">MTLTRCQLGEGLRLPCDTPVRAPVGAQQLAAVPLSDLLQPPSPSGMQLPTMYCTSSCSAIQQSSPHWESSLAAMQSRSAVGIVIEMEKGRRVPLLASGSYMWRQRGQLWLGACHGRSRKRRGASIPAMAEMGERASALQSQTLPDAESAPTAAQLLI</sequence>
<name>A0ACB8SJX0_9AGAM</name>
<protein>
    <submittedName>
        <fullName evidence="1">Uncharacterized protein</fullName>
    </submittedName>
</protein>
<keyword evidence="2" id="KW-1185">Reference proteome</keyword>
<proteinExistence type="predicted"/>
<reference evidence="1" key="2">
    <citation type="journal article" date="2022" name="New Phytol.">
        <title>Evolutionary transition to the ectomycorrhizal habit in the genomes of a hyperdiverse lineage of mushroom-forming fungi.</title>
        <authorList>
            <person name="Looney B."/>
            <person name="Miyauchi S."/>
            <person name="Morin E."/>
            <person name="Drula E."/>
            <person name="Courty P.E."/>
            <person name="Kohler A."/>
            <person name="Kuo A."/>
            <person name="LaButti K."/>
            <person name="Pangilinan J."/>
            <person name="Lipzen A."/>
            <person name="Riley R."/>
            <person name="Andreopoulos W."/>
            <person name="He G."/>
            <person name="Johnson J."/>
            <person name="Nolan M."/>
            <person name="Tritt A."/>
            <person name="Barry K.W."/>
            <person name="Grigoriev I.V."/>
            <person name="Nagy L.G."/>
            <person name="Hibbett D."/>
            <person name="Henrissat B."/>
            <person name="Matheny P.B."/>
            <person name="Labbe J."/>
            <person name="Martin F.M."/>
        </authorList>
    </citation>
    <scope>NUCLEOTIDE SEQUENCE</scope>
    <source>
        <strain evidence="1">HHB10654</strain>
    </source>
</reference>
<evidence type="ECO:0000313" key="2">
    <source>
        <dbReference type="Proteomes" id="UP000814140"/>
    </source>
</evidence>
<gene>
    <name evidence="1" type="ORF">BV25DRAFT_1832467</name>
</gene>